<accession>A0A075I5J8</accession>
<organism evidence="1">
    <name type="scientific">uncultured marine thaumarchaeote SAT1000_07_E02</name>
    <dbReference type="NCBI Taxonomy" id="1456363"/>
    <lineage>
        <taxon>Archaea</taxon>
        <taxon>Nitrososphaerota</taxon>
        <taxon>environmental samples</taxon>
    </lineage>
</organism>
<dbReference type="EMBL" id="KF901202">
    <property type="protein sequence ID" value="AIF22037.1"/>
    <property type="molecule type" value="Genomic_DNA"/>
</dbReference>
<sequence length="53" mass="6126">MINRLKSIMDPDEKRVRQEDCNEDTMGIGILTLTNKRAAFDKNTPGSWIFQVQ</sequence>
<evidence type="ECO:0000313" key="1">
    <source>
        <dbReference type="EMBL" id="AIF22037.1"/>
    </source>
</evidence>
<proteinExistence type="predicted"/>
<reference evidence="1" key="1">
    <citation type="journal article" date="2014" name="Genome Biol. Evol.">
        <title>Pangenome evidence for extensive interdomain horizontal transfer affecting lineage core and shell genes in uncultured planktonic thaumarchaeota and euryarchaeota.</title>
        <authorList>
            <person name="Deschamps P."/>
            <person name="Zivanovic Y."/>
            <person name="Moreira D."/>
            <person name="Rodriguez-Valera F."/>
            <person name="Lopez-Garcia P."/>
        </authorList>
    </citation>
    <scope>NUCLEOTIDE SEQUENCE</scope>
</reference>
<name>A0A075I5J8_9ARCH</name>
<protein>
    <submittedName>
        <fullName evidence="1">Uncharacterized protein</fullName>
    </submittedName>
</protein>
<dbReference type="AlphaFoldDB" id="A0A075I5J8"/>